<sequence length="63" mass="7258">MCIRDRINSSQKPGVLNVDYLYPAASDYRSFAGKHMNTIRLPILWERLQSKACLLYTSPSPRD</sequence>
<organism evidence="1">
    <name type="scientific">Ralstonia solanacearum</name>
    <name type="common">Pseudomonas solanacearum</name>
    <dbReference type="NCBI Taxonomy" id="305"/>
    <lineage>
        <taxon>Bacteria</taxon>
        <taxon>Pseudomonadati</taxon>
        <taxon>Pseudomonadota</taxon>
        <taxon>Betaproteobacteria</taxon>
        <taxon>Burkholderiales</taxon>
        <taxon>Burkholderiaceae</taxon>
        <taxon>Ralstonia</taxon>
        <taxon>Ralstonia solanacearum species complex</taxon>
    </lineage>
</organism>
<dbReference type="AlphaFoldDB" id="A0A0S4WNC1"/>
<name>A0A0S4WNC1_RALSL</name>
<reference evidence="1" key="1">
    <citation type="submission" date="2015-10" db="EMBL/GenBank/DDBJ databases">
        <authorList>
            <person name="Gilbert D.G."/>
        </authorList>
    </citation>
    <scope>NUCLEOTIDE SEQUENCE</scope>
    <source>
        <strain evidence="1">Phyl III-seqv23</strain>
    </source>
</reference>
<dbReference type="InterPro" id="IPR017853">
    <property type="entry name" value="GH"/>
</dbReference>
<accession>A0A0S4WNC1</accession>
<evidence type="ECO:0000313" key="1">
    <source>
        <dbReference type="EMBL" id="CUV48252.1"/>
    </source>
</evidence>
<dbReference type="SUPFAM" id="SSF51445">
    <property type="entry name" value="(Trans)glycosidases"/>
    <property type="match status" value="1"/>
</dbReference>
<dbReference type="Gene3D" id="3.20.20.80">
    <property type="entry name" value="Glycosidases"/>
    <property type="match status" value="1"/>
</dbReference>
<gene>
    <name evidence="1" type="ORF">TO10_v1_2920001</name>
</gene>
<protein>
    <submittedName>
        <fullName evidence="1">Uncharacterized protein</fullName>
    </submittedName>
</protein>
<dbReference type="EMBL" id="LN899827">
    <property type="protein sequence ID" value="CUV48252.1"/>
    <property type="molecule type" value="Genomic_DNA"/>
</dbReference>
<proteinExistence type="predicted"/>